<dbReference type="InterPro" id="IPR027417">
    <property type="entry name" value="P-loop_NTPase"/>
</dbReference>
<keyword evidence="1" id="KW-0472">Membrane</keyword>
<protein>
    <recommendedName>
        <fullName evidence="4">Carbohydrate sulfotransferase 15-like</fullName>
    </recommendedName>
</protein>
<dbReference type="GO" id="GO:0050659">
    <property type="term" value="F:N-acetylgalactosamine 4-sulfate 6-O-sulfotransferase activity"/>
    <property type="evidence" value="ECO:0007669"/>
    <property type="project" value="TreeGrafter"/>
</dbReference>
<proteinExistence type="predicted"/>
<comment type="caution">
    <text evidence="2">The sequence shown here is derived from an EMBL/GenBank/DDBJ whole genome shotgun (WGS) entry which is preliminary data.</text>
</comment>
<dbReference type="Proteomes" id="UP000230750">
    <property type="component" value="Unassembled WGS sequence"/>
</dbReference>
<dbReference type="SUPFAM" id="SSF52540">
    <property type="entry name" value="P-loop containing nucleoside triphosphate hydrolases"/>
    <property type="match status" value="1"/>
</dbReference>
<dbReference type="PANTHER" id="PTHR15723:SF0">
    <property type="entry name" value="CARBOHYDRATE SULFOTRANSFERASE 15"/>
    <property type="match status" value="1"/>
</dbReference>
<evidence type="ECO:0000256" key="1">
    <source>
        <dbReference type="SAM" id="Phobius"/>
    </source>
</evidence>
<evidence type="ECO:0000313" key="3">
    <source>
        <dbReference type="Proteomes" id="UP000230750"/>
    </source>
</evidence>
<dbReference type="InterPro" id="IPR052654">
    <property type="entry name" value="CS_Sulfotransferase"/>
</dbReference>
<reference evidence="2 3" key="1">
    <citation type="journal article" date="2017" name="PLoS Biol.">
        <title>The sea cucumber genome provides insights into morphological evolution and visceral regeneration.</title>
        <authorList>
            <person name="Zhang X."/>
            <person name="Sun L."/>
            <person name="Yuan J."/>
            <person name="Sun Y."/>
            <person name="Gao Y."/>
            <person name="Zhang L."/>
            <person name="Li S."/>
            <person name="Dai H."/>
            <person name="Hamel J.F."/>
            <person name="Liu C."/>
            <person name="Yu Y."/>
            <person name="Liu S."/>
            <person name="Lin W."/>
            <person name="Guo K."/>
            <person name="Jin S."/>
            <person name="Xu P."/>
            <person name="Storey K.B."/>
            <person name="Huan P."/>
            <person name="Zhang T."/>
            <person name="Zhou Y."/>
            <person name="Zhang J."/>
            <person name="Lin C."/>
            <person name="Li X."/>
            <person name="Xing L."/>
            <person name="Huo D."/>
            <person name="Sun M."/>
            <person name="Wang L."/>
            <person name="Mercier A."/>
            <person name="Li F."/>
            <person name="Yang H."/>
            <person name="Xiang J."/>
        </authorList>
    </citation>
    <scope>NUCLEOTIDE SEQUENCE [LARGE SCALE GENOMIC DNA]</scope>
    <source>
        <strain evidence="2">Shaxun</strain>
        <tissue evidence="2">Muscle</tissue>
    </source>
</reference>
<dbReference type="EMBL" id="MRZV01000972">
    <property type="protein sequence ID" value="PIK41970.1"/>
    <property type="molecule type" value="Genomic_DNA"/>
</dbReference>
<evidence type="ECO:0008006" key="4">
    <source>
        <dbReference type="Google" id="ProtNLM"/>
    </source>
</evidence>
<name>A0A2G8K1W6_STIJA</name>
<feature type="transmembrane region" description="Helical" evidence="1">
    <location>
        <begin position="12"/>
        <end position="32"/>
    </location>
</feature>
<gene>
    <name evidence="2" type="ORF">BSL78_21183</name>
</gene>
<dbReference type="AlphaFoldDB" id="A0A2G8K1W6"/>
<organism evidence="2 3">
    <name type="scientific">Stichopus japonicus</name>
    <name type="common">Sea cucumber</name>
    <dbReference type="NCBI Taxonomy" id="307972"/>
    <lineage>
        <taxon>Eukaryota</taxon>
        <taxon>Metazoa</taxon>
        <taxon>Echinodermata</taxon>
        <taxon>Eleutherozoa</taxon>
        <taxon>Echinozoa</taxon>
        <taxon>Holothuroidea</taxon>
        <taxon>Aspidochirotacea</taxon>
        <taxon>Aspidochirotida</taxon>
        <taxon>Stichopodidae</taxon>
        <taxon>Apostichopus</taxon>
    </lineage>
</organism>
<dbReference type="Gene3D" id="3.40.50.300">
    <property type="entry name" value="P-loop containing nucleotide triphosphate hydrolases"/>
    <property type="match status" value="1"/>
</dbReference>
<accession>A0A2G8K1W6</accession>
<dbReference type="GO" id="GO:0019319">
    <property type="term" value="P:hexose biosynthetic process"/>
    <property type="evidence" value="ECO:0007669"/>
    <property type="project" value="TreeGrafter"/>
</dbReference>
<sequence length="171" mass="19970">MASFEIHLVIARLKYLGLISLTVTFVAYTVIWDESTSSFTFKEDGRSANNPLISAFRIEDHLANILSVKRNRMPKAKWKPYLPEVLERFPAEFSNEFRNPCWYEGAELQCVPYFYQLGACKCGTTDVWDKLIQHPDVLPVAKEPHWWALRRFGYTDTPIHRDLGEFNPFKH</sequence>
<keyword evidence="3" id="KW-1185">Reference proteome</keyword>
<keyword evidence="1" id="KW-0812">Transmembrane</keyword>
<dbReference type="PANTHER" id="PTHR15723">
    <property type="entry name" value="CARBOHYDRATE SULFOTRANSFERASE 15"/>
    <property type="match status" value="1"/>
</dbReference>
<evidence type="ECO:0000313" key="2">
    <source>
        <dbReference type="EMBL" id="PIK41970.1"/>
    </source>
</evidence>
<dbReference type="OrthoDB" id="8068875at2759"/>
<keyword evidence="1" id="KW-1133">Transmembrane helix</keyword>
<dbReference type="STRING" id="307972.A0A2G8K1W6"/>